<gene>
    <name evidence="1" type="ORF">AFUS01_LOCUS25395</name>
</gene>
<evidence type="ECO:0000313" key="1">
    <source>
        <dbReference type="EMBL" id="CAG7786846.1"/>
    </source>
</evidence>
<accession>A0A8J2KJ00</accession>
<dbReference type="InterPro" id="IPR004119">
    <property type="entry name" value="EcKL"/>
</dbReference>
<dbReference type="EMBL" id="CAJVCH010327564">
    <property type="protein sequence ID" value="CAG7786846.1"/>
    <property type="molecule type" value="Genomic_DNA"/>
</dbReference>
<dbReference type="Proteomes" id="UP000708208">
    <property type="component" value="Unassembled WGS sequence"/>
</dbReference>
<dbReference type="Pfam" id="PF02958">
    <property type="entry name" value="EcKL"/>
    <property type="match status" value="1"/>
</dbReference>
<organism evidence="1 2">
    <name type="scientific">Allacma fusca</name>
    <dbReference type="NCBI Taxonomy" id="39272"/>
    <lineage>
        <taxon>Eukaryota</taxon>
        <taxon>Metazoa</taxon>
        <taxon>Ecdysozoa</taxon>
        <taxon>Arthropoda</taxon>
        <taxon>Hexapoda</taxon>
        <taxon>Collembola</taxon>
        <taxon>Symphypleona</taxon>
        <taxon>Sminthuridae</taxon>
        <taxon>Allacma</taxon>
    </lineage>
</organism>
<dbReference type="OrthoDB" id="190089at2759"/>
<reference evidence="1" key="1">
    <citation type="submission" date="2021-06" db="EMBL/GenBank/DDBJ databases">
        <authorList>
            <person name="Hodson N. C."/>
            <person name="Mongue J. A."/>
            <person name="Jaron S. K."/>
        </authorList>
    </citation>
    <scope>NUCLEOTIDE SEQUENCE</scope>
</reference>
<proteinExistence type="predicted"/>
<sequence length="70" mass="8201">MFEKESLYFSTLLPEIQEFLEAQPGYDGFLKGLVPKCYYSSDQFIVFENLLSDGYVMLNKIDRHDLHTTD</sequence>
<evidence type="ECO:0000313" key="2">
    <source>
        <dbReference type="Proteomes" id="UP000708208"/>
    </source>
</evidence>
<name>A0A8J2KJ00_9HEXA</name>
<dbReference type="AlphaFoldDB" id="A0A8J2KJ00"/>
<comment type="caution">
    <text evidence="1">The sequence shown here is derived from an EMBL/GenBank/DDBJ whole genome shotgun (WGS) entry which is preliminary data.</text>
</comment>
<protein>
    <submittedName>
        <fullName evidence="1">Uncharacterized protein</fullName>
    </submittedName>
</protein>
<keyword evidence="2" id="KW-1185">Reference proteome</keyword>